<dbReference type="InterPro" id="IPR032330">
    <property type="entry name" value="EF-G-binding_C"/>
</dbReference>
<dbReference type="OrthoDB" id="4171838at2"/>
<protein>
    <submittedName>
        <fullName evidence="1">Fibronectin-binding protein (FBP)</fullName>
    </submittedName>
</protein>
<dbReference type="RefSeq" id="WP_093944188.1">
    <property type="nucleotide sequence ID" value="NZ_CP022521.1"/>
</dbReference>
<dbReference type="Pfam" id="PF16571">
    <property type="entry name" value="FBP_C"/>
    <property type="match status" value="1"/>
</dbReference>
<gene>
    <name evidence="1" type="ORF">AHOG_05710</name>
</gene>
<evidence type="ECO:0000313" key="2">
    <source>
        <dbReference type="Proteomes" id="UP000204221"/>
    </source>
</evidence>
<accession>A0A221VZ10</accession>
<evidence type="ECO:0000313" key="1">
    <source>
        <dbReference type="EMBL" id="ASO18795.1"/>
    </source>
</evidence>
<keyword evidence="2" id="KW-1185">Reference proteome</keyword>
<organism evidence="1 2">
    <name type="scientific">Actinoalloteichus hoggarensis</name>
    <dbReference type="NCBI Taxonomy" id="1470176"/>
    <lineage>
        <taxon>Bacteria</taxon>
        <taxon>Bacillati</taxon>
        <taxon>Actinomycetota</taxon>
        <taxon>Actinomycetes</taxon>
        <taxon>Pseudonocardiales</taxon>
        <taxon>Pseudonocardiaceae</taxon>
        <taxon>Actinoalloteichus</taxon>
    </lineage>
</organism>
<dbReference type="EMBL" id="CP022521">
    <property type="protein sequence ID" value="ASO18795.1"/>
    <property type="molecule type" value="Genomic_DNA"/>
</dbReference>
<dbReference type="Proteomes" id="UP000204221">
    <property type="component" value="Chromosome"/>
</dbReference>
<name>A0A221VZ10_9PSEU</name>
<proteinExistence type="predicted"/>
<dbReference type="AlphaFoldDB" id="A0A221VZ10"/>
<dbReference type="KEGG" id="ahg:AHOG_05710"/>
<sequence length="166" mass="18672">MRPLSQDEIRKSFVNCSKGEAKSLALPARFDEITWEVQDFLGWRDARARERAYLVVPRDDEIIGLSLRAAPGRRSGLKSNVCAFCTTVHSLTDIALFSARRAGAAGRQGNTVGTYLCAELACPLYMRGKKKPEMRQTRETLTEDERVTRMMGNVQSFVDQALREDV</sequence>
<reference evidence="1 2" key="1">
    <citation type="submission" date="2017-07" db="EMBL/GenBank/DDBJ databases">
        <title>Complete genome sequence of Actinoalloteichus hoggarensis DSM 45943, type strain of Actinoalloteichus hoggarensis.</title>
        <authorList>
            <person name="Ruckert C."/>
            <person name="Nouioui I."/>
            <person name="Willmese J."/>
            <person name="van Wezel G."/>
            <person name="Klenk H.-P."/>
            <person name="Kalinowski J."/>
            <person name="Zotchev S.B."/>
        </authorList>
    </citation>
    <scope>NUCLEOTIDE SEQUENCE [LARGE SCALE GENOMIC DNA]</scope>
    <source>
        <strain evidence="1 2">DSM 45943</strain>
    </source>
</reference>